<dbReference type="RefSeq" id="XP_053541724.1">
    <property type="nucleotide sequence ID" value="XM_053685749.1"/>
</dbReference>
<organism evidence="8 9">
    <name type="scientific">Ictalurus punctatus</name>
    <name type="common">Channel catfish</name>
    <name type="synonym">Silurus punctatus</name>
    <dbReference type="NCBI Taxonomy" id="7998"/>
    <lineage>
        <taxon>Eukaryota</taxon>
        <taxon>Metazoa</taxon>
        <taxon>Chordata</taxon>
        <taxon>Craniata</taxon>
        <taxon>Vertebrata</taxon>
        <taxon>Euteleostomi</taxon>
        <taxon>Actinopterygii</taxon>
        <taxon>Neopterygii</taxon>
        <taxon>Teleostei</taxon>
        <taxon>Ostariophysi</taxon>
        <taxon>Siluriformes</taxon>
        <taxon>Ictaluridae</taxon>
        <taxon>Ictalurus</taxon>
    </lineage>
</organism>
<feature type="compositionally biased region" description="Polar residues" evidence="5">
    <location>
        <begin position="546"/>
        <end position="572"/>
    </location>
</feature>
<reference evidence="9 10" key="2">
    <citation type="submission" date="2025-04" db="UniProtKB">
        <authorList>
            <consortium name="RefSeq"/>
        </authorList>
    </citation>
    <scope>IDENTIFICATION</scope>
    <source>
        <tissue evidence="9 10">Blood</tissue>
    </source>
</reference>
<dbReference type="SUPFAM" id="SSF143575">
    <property type="entry name" value="GAS2 domain-like"/>
    <property type="match status" value="1"/>
</dbReference>
<proteinExistence type="inferred from homology"/>
<name>A0A2D0SEH2_ICTPU</name>
<dbReference type="GO" id="GO:0051764">
    <property type="term" value="P:actin crosslink formation"/>
    <property type="evidence" value="ECO:0007669"/>
    <property type="project" value="TreeGrafter"/>
</dbReference>
<dbReference type="SUPFAM" id="SSF47576">
    <property type="entry name" value="Calponin-homology domain, CH-domain"/>
    <property type="match status" value="1"/>
</dbReference>
<evidence type="ECO:0000259" key="6">
    <source>
        <dbReference type="PROSITE" id="PS50021"/>
    </source>
</evidence>
<feature type="region of interest" description="Disordered" evidence="5">
    <location>
        <begin position="424"/>
        <end position="647"/>
    </location>
</feature>
<dbReference type="PROSITE" id="PS50021">
    <property type="entry name" value="CH"/>
    <property type="match status" value="1"/>
</dbReference>
<protein>
    <submittedName>
        <fullName evidence="9 10">GAS2-like protein 3 isoform X1</fullName>
    </submittedName>
</protein>
<accession>A0A2D0SEH2</accession>
<evidence type="ECO:0000313" key="8">
    <source>
        <dbReference type="Proteomes" id="UP000221080"/>
    </source>
</evidence>
<dbReference type="Pfam" id="PF00307">
    <property type="entry name" value="CH"/>
    <property type="match status" value="1"/>
</dbReference>
<dbReference type="RefSeq" id="XP_017341129.1">
    <property type="nucleotide sequence ID" value="XM_017485640.3"/>
</dbReference>
<reference evidence="8" key="1">
    <citation type="journal article" date="2016" name="Nat. Commun.">
        <title>The channel catfish genome sequence provides insights into the evolution of scale formation in teleosts.</title>
        <authorList>
            <person name="Liu Z."/>
            <person name="Liu S."/>
            <person name="Yao J."/>
            <person name="Bao L."/>
            <person name="Zhang J."/>
            <person name="Li Y."/>
            <person name="Jiang C."/>
            <person name="Sun L."/>
            <person name="Wang R."/>
            <person name="Zhang Y."/>
            <person name="Zhou T."/>
            <person name="Zeng Q."/>
            <person name="Fu Q."/>
            <person name="Gao S."/>
            <person name="Li N."/>
            <person name="Koren S."/>
            <person name="Jiang Y."/>
            <person name="Zimin A."/>
            <person name="Xu P."/>
            <person name="Phillippy A.M."/>
            <person name="Geng X."/>
            <person name="Song L."/>
            <person name="Sun F."/>
            <person name="Li C."/>
            <person name="Wang X."/>
            <person name="Chen A."/>
            <person name="Jin Y."/>
            <person name="Yuan Z."/>
            <person name="Yang Y."/>
            <person name="Tan S."/>
            <person name="Peatman E."/>
            <person name="Lu J."/>
            <person name="Qin Z."/>
            <person name="Dunham R."/>
            <person name="Li Z."/>
            <person name="Sonstegard T."/>
            <person name="Feng J."/>
            <person name="Danzmann R.G."/>
            <person name="Schroeder S."/>
            <person name="Scheffler B."/>
            <person name="Duke M.V."/>
            <person name="Ballard L."/>
            <person name="Kucuktas H."/>
            <person name="Kaltenboeck L."/>
            <person name="Liu H."/>
            <person name="Armbruster J."/>
            <person name="Xie Y."/>
            <person name="Kirby M.L."/>
            <person name="Tian Y."/>
            <person name="Flanagan M.E."/>
            <person name="Mu W."/>
            <person name="Waldbieser G.C."/>
        </authorList>
    </citation>
    <scope>NUCLEOTIDE SEQUENCE [LARGE SCALE GENOMIC DNA]</scope>
    <source>
        <strain evidence="8">SDA103</strain>
    </source>
</reference>
<feature type="domain" description="Calponin-homology (CH)" evidence="6">
    <location>
        <begin position="49"/>
        <end position="170"/>
    </location>
</feature>
<keyword evidence="3" id="KW-0206">Cytoskeleton</keyword>
<dbReference type="InterPro" id="IPR003108">
    <property type="entry name" value="GAR_dom"/>
</dbReference>
<dbReference type="KEGG" id="ipu:108275071"/>
<dbReference type="PANTHER" id="PTHR46756">
    <property type="entry name" value="TRANSGELIN"/>
    <property type="match status" value="1"/>
</dbReference>
<dbReference type="GeneID" id="108275071"/>
<dbReference type="Gene3D" id="1.10.418.10">
    <property type="entry name" value="Calponin-like domain"/>
    <property type="match status" value="1"/>
</dbReference>
<comment type="similarity">
    <text evidence="4">Belongs to the GAS2 family.</text>
</comment>
<feature type="compositionally biased region" description="Polar residues" evidence="5">
    <location>
        <begin position="451"/>
        <end position="461"/>
    </location>
</feature>
<dbReference type="InterPro" id="IPR036872">
    <property type="entry name" value="CH_dom_sf"/>
</dbReference>
<comment type="subcellular location">
    <subcellularLocation>
        <location evidence="1">Cytoplasm</location>
        <location evidence="1">Cytoskeleton</location>
    </subcellularLocation>
</comment>
<feature type="region of interest" description="Disordered" evidence="5">
    <location>
        <begin position="328"/>
        <end position="412"/>
    </location>
</feature>
<evidence type="ECO:0000313" key="11">
    <source>
        <dbReference type="RefSeq" id="XP_017341130.1"/>
    </source>
</evidence>
<evidence type="ECO:0000313" key="12">
    <source>
        <dbReference type="RefSeq" id="XP_053541724.1"/>
    </source>
</evidence>
<dbReference type="SMART" id="SM00033">
    <property type="entry name" value="CH"/>
    <property type="match status" value="1"/>
</dbReference>
<evidence type="ECO:0000256" key="3">
    <source>
        <dbReference type="ARBA" id="ARBA00023212"/>
    </source>
</evidence>
<evidence type="ECO:0000313" key="10">
    <source>
        <dbReference type="RefSeq" id="XP_017341129.1"/>
    </source>
</evidence>
<dbReference type="InterPro" id="IPR001715">
    <property type="entry name" value="CH_dom"/>
</dbReference>
<dbReference type="Proteomes" id="UP000221080">
    <property type="component" value="Chromosome 14"/>
</dbReference>
<evidence type="ECO:0000259" key="7">
    <source>
        <dbReference type="PROSITE" id="PS51460"/>
    </source>
</evidence>
<dbReference type="RefSeq" id="XP_017341130.1">
    <property type="nucleotide sequence ID" value="XM_017485641.3"/>
</dbReference>
<feature type="compositionally biased region" description="Polar residues" evidence="5">
    <location>
        <begin position="618"/>
        <end position="629"/>
    </location>
</feature>
<feature type="compositionally biased region" description="Low complexity" evidence="5">
    <location>
        <begin position="462"/>
        <end position="487"/>
    </location>
</feature>
<dbReference type="Pfam" id="PF02187">
    <property type="entry name" value="GAS2"/>
    <property type="match status" value="1"/>
</dbReference>
<evidence type="ECO:0000256" key="4">
    <source>
        <dbReference type="ARBA" id="ARBA00038441"/>
    </source>
</evidence>
<sequence length="647" mass="70434">MAVQASLQAWFGEKFESPLQTLSPRHGPGLADVFQYDRWIAVRHEATLFPMQEDLAIWLTDILGEEIRAEHFMEELNNGVKLCRLAEILQSKIPKDCLLDKSRQSPMKKVVFKETASPGSFFARDNTANFLSWCRQIGVDETYLFESEGLVLHKNPRQVCLCLLELGRIISKYGVEPPVLVKLEKEIELEESLLMASDPAPPIKTFTVCCQHGGLHQSDSDSDDPPCNCSQRFSIEYLAEGRYRLGEKILFIRMLHGKHVMVRVGGGWDTLKGFLMKNDPERVLQFTTLEQKILAFQKGSSVPDSVLSTQTVQPPAMDPLTAVNLLPSSSATSSSASSSSTSSIPPGKPSTPASGAVTPRGAARSPVSTPSLPRKAVAPKKKLQVPSVSPKTTALSSNTTKKSPSLQPSPPVFVAQKLPLVLSERKQRPRGAPSQPRSPVCPEPSCKQAKPSASQVGNSSQRGGRPPRAPLRTRLAPRRPSSPAATRLQMDARKGRPISPRPAGLARTPKETKPLATKVSGEPKPPVIKTQREVRPSSAAAKSRVQIFTPTSQVSTFSHPSRTKNPGGSSAMGTGAPRTAQTPSTKSTHDADKKAQSSNSRPLKTNPAQVRAVKLAPSATQKKQISRTVASKKAEEPYFEMNSKKKR</sequence>
<dbReference type="RefSeq" id="XP_017341128.1">
    <property type="nucleotide sequence ID" value="XM_017485639.3"/>
</dbReference>
<keyword evidence="2" id="KW-0963">Cytoplasm</keyword>
<evidence type="ECO:0000256" key="1">
    <source>
        <dbReference type="ARBA" id="ARBA00004245"/>
    </source>
</evidence>
<dbReference type="GO" id="GO:0005884">
    <property type="term" value="C:actin filament"/>
    <property type="evidence" value="ECO:0007669"/>
    <property type="project" value="TreeGrafter"/>
</dbReference>
<dbReference type="PANTHER" id="PTHR46756:SF7">
    <property type="entry name" value="GAS2-LIKE PROTEIN 3"/>
    <property type="match status" value="1"/>
</dbReference>
<feature type="compositionally biased region" description="Low complexity" evidence="5">
    <location>
        <begin position="328"/>
        <end position="343"/>
    </location>
</feature>
<dbReference type="GO" id="GO:0008093">
    <property type="term" value="F:cytoskeletal anchor activity"/>
    <property type="evidence" value="ECO:0007669"/>
    <property type="project" value="TreeGrafter"/>
</dbReference>
<dbReference type="OrthoDB" id="2250192at2759"/>
<feature type="compositionally biased region" description="Polar residues" evidence="5">
    <location>
        <begin position="386"/>
        <end position="406"/>
    </location>
</feature>
<feature type="domain" description="GAR" evidence="7">
    <location>
        <begin position="210"/>
        <end position="282"/>
    </location>
</feature>
<evidence type="ECO:0000256" key="2">
    <source>
        <dbReference type="ARBA" id="ARBA00022490"/>
    </source>
</evidence>
<dbReference type="CTD" id="283431"/>
<keyword evidence="8" id="KW-1185">Reference proteome</keyword>
<gene>
    <name evidence="9 10 11 12" type="primary">gas2l3</name>
</gene>
<dbReference type="Gene3D" id="3.30.920.20">
    <property type="entry name" value="Gas2-like domain"/>
    <property type="match status" value="1"/>
</dbReference>
<dbReference type="GO" id="GO:0008017">
    <property type="term" value="F:microtubule binding"/>
    <property type="evidence" value="ECO:0007669"/>
    <property type="project" value="InterPro"/>
</dbReference>
<dbReference type="SMART" id="SM00243">
    <property type="entry name" value="GAS2"/>
    <property type="match status" value="1"/>
</dbReference>
<dbReference type="AlphaFoldDB" id="A0A2D0SEH2"/>
<evidence type="ECO:0000313" key="9">
    <source>
        <dbReference type="RefSeq" id="XP_017341128.1"/>
    </source>
</evidence>
<dbReference type="GO" id="GO:0051015">
    <property type="term" value="F:actin filament binding"/>
    <property type="evidence" value="ECO:0007669"/>
    <property type="project" value="TreeGrafter"/>
</dbReference>
<feature type="compositionally biased region" description="Polar residues" evidence="5">
    <location>
        <begin position="596"/>
        <end position="608"/>
    </location>
</feature>
<dbReference type="PROSITE" id="PS51460">
    <property type="entry name" value="GAR"/>
    <property type="match status" value="1"/>
</dbReference>
<dbReference type="InterPro" id="IPR036534">
    <property type="entry name" value="GAR_dom_sf"/>
</dbReference>
<evidence type="ECO:0000256" key="5">
    <source>
        <dbReference type="SAM" id="MobiDB-lite"/>
    </source>
</evidence>